<gene>
    <name evidence="2" type="ORF">UFOPK3609_00612</name>
</gene>
<name>A0A6J7GRZ1_9ZZZZ</name>
<organism evidence="2">
    <name type="scientific">freshwater metagenome</name>
    <dbReference type="NCBI Taxonomy" id="449393"/>
    <lineage>
        <taxon>unclassified sequences</taxon>
        <taxon>metagenomes</taxon>
        <taxon>ecological metagenomes</taxon>
    </lineage>
</organism>
<feature type="region of interest" description="Disordered" evidence="1">
    <location>
        <begin position="35"/>
        <end position="71"/>
    </location>
</feature>
<dbReference type="EMBL" id="CAFBMQ010000069">
    <property type="protein sequence ID" value="CAB4907110.1"/>
    <property type="molecule type" value="Genomic_DNA"/>
</dbReference>
<sequence>MIRQPARPKRPSQYCRIAPATGAPRALEAGSAIMNSPVSRTRTERGNQKVRYSMIPGKNPASAMPSRTRNA</sequence>
<dbReference type="AlphaFoldDB" id="A0A6J7GRZ1"/>
<protein>
    <submittedName>
        <fullName evidence="2">Unannotated protein</fullName>
    </submittedName>
</protein>
<evidence type="ECO:0000256" key="1">
    <source>
        <dbReference type="SAM" id="MobiDB-lite"/>
    </source>
</evidence>
<evidence type="ECO:0000313" key="2">
    <source>
        <dbReference type="EMBL" id="CAB4907110.1"/>
    </source>
</evidence>
<proteinExistence type="predicted"/>
<accession>A0A6J7GRZ1</accession>
<reference evidence="2" key="1">
    <citation type="submission" date="2020-05" db="EMBL/GenBank/DDBJ databases">
        <authorList>
            <person name="Chiriac C."/>
            <person name="Salcher M."/>
            <person name="Ghai R."/>
            <person name="Kavagutti S V."/>
        </authorList>
    </citation>
    <scope>NUCLEOTIDE SEQUENCE</scope>
</reference>